<dbReference type="Proteomes" id="UP000095287">
    <property type="component" value="Unplaced"/>
</dbReference>
<reference evidence="3" key="1">
    <citation type="submission" date="2016-11" db="UniProtKB">
        <authorList>
            <consortium name="WormBaseParasite"/>
        </authorList>
    </citation>
    <scope>IDENTIFICATION</scope>
</reference>
<dbReference type="AlphaFoldDB" id="A0A1I7YQM4"/>
<organism evidence="2 3">
    <name type="scientific">Steinernema glaseri</name>
    <dbReference type="NCBI Taxonomy" id="37863"/>
    <lineage>
        <taxon>Eukaryota</taxon>
        <taxon>Metazoa</taxon>
        <taxon>Ecdysozoa</taxon>
        <taxon>Nematoda</taxon>
        <taxon>Chromadorea</taxon>
        <taxon>Rhabditida</taxon>
        <taxon>Tylenchina</taxon>
        <taxon>Panagrolaimomorpha</taxon>
        <taxon>Strongyloidoidea</taxon>
        <taxon>Steinernematidae</taxon>
        <taxon>Steinernema</taxon>
    </lineage>
</organism>
<keyword evidence="2" id="KW-1185">Reference proteome</keyword>
<protein>
    <submittedName>
        <fullName evidence="3">MSP domain-containing protein</fullName>
    </submittedName>
</protein>
<name>A0A1I7YQM4_9BILA</name>
<proteinExistence type="predicted"/>
<feature type="compositionally biased region" description="Basic and acidic residues" evidence="1">
    <location>
        <begin position="107"/>
        <end position="117"/>
    </location>
</feature>
<accession>A0A1I7YQM4</accession>
<feature type="region of interest" description="Disordered" evidence="1">
    <location>
        <begin position="55"/>
        <end position="74"/>
    </location>
</feature>
<dbReference type="WBParaSite" id="L893_g18717.t1">
    <property type="protein sequence ID" value="L893_g18717.t1"/>
    <property type="gene ID" value="L893_g18717"/>
</dbReference>
<feature type="region of interest" description="Disordered" evidence="1">
    <location>
        <begin position="106"/>
        <end position="162"/>
    </location>
</feature>
<evidence type="ECO:0000313" key="2">
    <source>
        <dbReference type="Proteomes" id="UP000095287"/>
    </source>
</evidence>
<evidence type="ECO:0000256" key="1">
    <source>
        <dbReference type="SAM" id="MobiDB-lite"/>
    </source>
</evidence>
<sequence length="162" mass="17619">MAAPKYTAAETTFKIEEVSDNFAFTTMASWCDAEIILNGGRASVEASFKVPEVKQNPRVDIGDQEEPSNMNGPFTLKKRLTEAWDEDKKVKRSRLMKVVQSIVLHQHLMEQKSEQEHPGPSSEASNPSPPASASPSSRSVSSPSSSRSSHGLPSMSSSPSAR</sequence>
<evidence type="ECO:0000313" key="3">
    <source>
        <dbReference type="WBParaSite" id="L893_g18717.t1"/>
    </source>
</evidence>
<feature type="compositionally biased region" description="Low complexity" evidence="1">
    <location>
        <begin position="133"/>
        <end position="162"/>
    </location>
</feature>